<keyword evidence="2" id="KW-1185">Reference proteome</keyword>
<dbReference type="AlphaFoldDB" id="A0A4C2A2R3"/>
<comment type="caution">
    <text evidence="1">The sequence shown here is derived from an EMBL/GenBank/DDBJ whole genome shotgun (WGS) entry which is preliminary data.</text>
</comment>
<evidence type="ECO:0000313" key="1">
    <source>
        <dbReference type="EMBL" id="GBP94976.1"/>
    </source>
</evidence>
<name>A0A4C2A2R3_EUMVA</name>
<dbReference type="Proteomes" id="UP000299102">
    <property type="component" value="Unassembled WGS sequence"/>
</dbReference>
<sequence>MLHLLRLQHANVQAGKVGYHTVTEYRFHLCIRYRIVSETLCMNGDKSENLIGMEEIMKVIKRVKVAKAVEYDGVSSETLGMAMVER</sequence>
<protein>
    <submittedName>
        <fullName evidence="1">Uncharacterized protein</fullName>
    </submittedName>
</protein>
<gene>
    <name evidence="1" type="ORF">EVAR_99850_1</name>
</gene>
<proteinExistence type="predicted"/>
<accession>A0A4C2A2R3</accession>
<evidence type="ECO:0000313" key="2">
    <source>
        <dbReference type="Proteomes" id="UP000299102"/>
    </source>
</evidence>
<organism evidence="1 2">
    <name type="scientific">Eumeta variegata</name>
    <name type="common">Bagworm moth</name>
    <name type="synonym">Eumeta japonica</name>
    <dbReference type="NCBI Taxonomy" id="151549"/>
    <lineage>
        <taxon>Eukaryota</taxon>
        <taxon>Metazoa</taxon>
        <taxon>Ecdysozoa</taxon>
        <taxon>Arthropoda</taxon>
        <taxon>Hexapoda</taxon>
        <taxon>Insecta</taxon>
        <taxon>Pterygota</taxon>
        <taxon>Neoptera</taxon>
        <taxon>Endopterygota</taxon>
        <taxon>Lepidoptera</taxon>
        <taxon>Glossata</taxon>
        <taxon>Ditrysia</taxon>
        <taxon>Tineoidea</taxon>
        <taxon>Psychidae</taxon>
        <taxon>Oiketicinae</taxon>
        <taxon>Eumeta</taxon>
    </lineage>
</organism>
<reference evidence="1 2" key="1">
    <citation type="journal article" date="2019" name="Commun. Biol.">
        <title>The bagworm genome reveals a unique fibroin gene that provides high tensile strength.</title>
        <authorList>
            <person name="Kono N."/>
            <person name="Nakamura H."/>
            <person name="Ohtoshi R."/>
            <person name="Tomita M."/>
            <person name="Numata K."/>
            <person name="Arakawa K."/>
        </authorList>
    </citation>
    <scope>NUCLEOTIDE SEQUENCE [LARGE SCALE GENOMIC DNA]</scope>
</reference>
<dbReference type="EMBL" id="BGZK01002569">
    <property type="protein sequence ID" value="GBP94976.1"/>
    <property type="molecule type" value="Genomic_DNA"/>
</dbReference>